<evidence type="ECO:0000313" key="3">
    <source>
        <dbReference type="WBParaSite" id="GPUH_0000096201-mRNA-1"/>
    </source>
</evidence>
<dbReference type="Proteomes" id="UP000271098">
    <property type="component" value="Unassembled WGS sequence"/>
</dbReference>
<name>A0A183CWX1_9BILA</name>
<reference evidence="1 2" key="2">
    <citation type="submission" date="2018-11" db="EMBL/GenBank/DDBJ databases">
        <authorList>
            <consortium name="Pathogen Informatics"/>
        </authorList>
    </citation>
    <scope>NUCLEOTIDE SEQUENCE [LARGE SCALE GENOMIC DNA]</scope>
</reference>
<sequence length="193" mass="22326">MIFGETIGLDKTATNKECKHCLCYFLMKLLGLQDPASQDNRIWPLVRTFDLRLIVKPGYAAASALPNRTFRNEKAEAARAVFPPGTPYFIQTSSADVRGKFDEIWLNNTIGVNEKFKRMKALAQRELNFLQLSDFNFWLDAVRERIVRTEQRLGKLSKEARSKFNEIKALRLKEEKIIRNLDPKIAYELSELI</sequence>
<evidence type="ECO:0000313" key="2">
    <source>
        <dbReference type="Proteomes" id="UP000271098"/>
    </source>
</evidence>
<proteinExistence type="predicted"/>
<gene>
    <name evidence="1" type="ORF">GPUH_LOCUS962</name>
</gene>
<dbReference type="EMBL" id="UYRT01001030">
    <property type="protein sequence ID" value="VDK29118.1"/>
    <property type="molecule type" value="Genomic_DNA"/>
</dbReference>
<evidence type="ECO:0000313" key="1">
    <source>
        <dbReference type="EMBL" id="VDK29118.1"/>
    </source>
</evidence>
<reference evidence="3" key="1">
    <citation type="submission" date="2016-06" db="UniProtKB">
        <authorList>
            <consortium name="WormBaseParasite"/>
        </authorList>
    </citation>
    <scope>IDENTIFICATION</scope>
</reference>
<accession>A0A183CWX1</accession>
<dbReference type="WBParaSite" id="GPUH_0000096201-mRNA-1">
    <property type="protein sequence ID" value="GPUH_0000096201-mRNA-1"/>
    <property type="gene ID" value="GPUH_0000096201"/>
</dbReference>
<keyword evidence="2" id="KW-1185">Reference proteome</keyword>
<organism evidence="3">
    <name type="scientific">Gongylonema pulchrum</name>
    <dbReference type="NCBI Taxonomy" id="637853"/>
    <lineage>
        <taxon>Eukaryota</taxon>
        <taxon>Metazoa</taxon>
        <taxon>Ecdysozoa</taxon>
        <taxon>Nematoda</taxon>
        <taxon>Chromadorea</taxon>
        <taxon>Rhabditida</taxon>
        <taxon>Spirurina</taxon>
        <taxon>Spiruromorpha</taxon>
        <taxon>Spiruroidea</taxon>
        <taxon>Gongylonematidae</taxon>
        <taxon>Gongylonema</taxon>
    </lineage>
</organism>
<dbReference type="OrthoDB" id="5856170at2759"/>
<protein>
    <submittedName>
        <fullName evidence="1 3">Uncharacterized protein</fullName>
    </submittedName>
</protein>
<dbReference type="AlphaFoldDB" id="A0A183CWX1"/>